<evidence type="ECO:0000256" key="7">
    <source>
        <dbReference type="RuleBase" id="RU367071"/>
    </source>
</evidence>
<evidence type="ECO:0000256" key="6">
    <source>
        <dbReference type="ARBA" id="ARBA00023242"/>
    </source>
</evidence>
<feature type="coiled-coil region" evidence="8">
    <location>
        <begin position="30"/>
        <end position="77"/>
    </location>
</feature>
<keyword evidence="3 7" id="KW-0507">mRNA processing</keyword>
<protein>
    <recommendedName>
        <fullName evidence="7">Pre-mRNA-splicing factor SLU7</fullName>
    </recommendedName>
</protein>
<dbReference type="InterPro" id="IPR019339">
    <property type="entry name" value="CIR_N_dom"/>
</dbReference>
<evidence type="ECO:0000256" key="5">
    <source>
        <dbReference type="ARBA" id="ARBA00023187"/>
    </source>
</evidence>
<dbReference type="GO" id="GO:0000398">
    <property type="term" value="P:mRNA splicing, via spliceosome"/>
    <property type="evidence" value="ECO:0007669"/>
    <property type="project" value="UniProtKB-UniRule"/>
</dbReference>
<evidence type="ECO:0000256" key="2">
    <source>
        <dbReference type="ARBA" id="ARBA00007203"/>
    </source>
</evidence>
<dbReference type="AlphaFoldDB" id="A0AAV9XUF6"/>
<dbReference type="PANTHER" id="PTHR12942">
    <property type="entry name" value="STEP II SPLICING FACTOR SLU7"/>
    <property type="match status" value="1"/>
</dbReference>
<evidence type="ECO:0000256" key="4">
    <source>
        <dbReference type="ARBA" id="ARBA00022728"/>
    </source>
</evidence>
<gene>
    <name evidence="10" type="ORF">RS030_6862</name>
</gene>
<organism evidence="10 11">
    <name type="scientific">Cryptosporidium xiaoi</name>
    <dbReference type="NCBI Taxonomy" id="659607"/>
    <lineage>
        <taxon>Eukaryota</taxon>
        <taxon>Sar</taxon>
        <taxon>Alveolata</taxon>
        <taxon>Apicomplexa</taxon>
        <taxon>Conoidasida</taxon>
        <taxon>Coccidia</taxon>
        <taxon>Eucoccidiorida</taxon>
        <taxon>Eimeriorina</taxon>
        <taxon>Cryptosporidiidae</taxon>
        <taxon>Cryptosporidium</taxon>
    </lineage>
</organism>
<reference evidence="10 11" key="1">
    <citation type="submission" date="2023-10" db="EMBL/GenBank/DDBJ databases">
        <title>Comparative genomics analysis reveals potential genetic determinants of host preference in Cryptosporidium xiaoi.</title>
        <authorList>
            <person name="Xiao L."/>
            <person name="Li J."/>
        </authorList>
    </citation>
    <scope>NUCLEOTIDE SEQUENCE [LARGE SCALE GENOMIC DNA]</scope>
    <source>
        <strain evidence="10 11">52996</strain>
    </source>
</reference>
<evidence type="ECO:0000313" key="10">
    <source>
        <dbReference type="EMBL" id="KAK6588341.1"/>
    </source>
</evidence>
<evidence type="ECO:0000256" key="1">
    <source>
        <dbReference type="ARBA" id="ARBA00004123"/>
    </source>
</evidence>
<keyword evidence="11" id="KW-1185">Reference proteome</keyword>
<dbReference type="SMART" id="SM01083">
    <property type="entry name" value="Cir_N"/>
    <property type="match status" value="1"/>
</dbReference>
<comment type="similarity">
    <text evidence="2 7">Belongs to the SLU7 family.</text>
</comment>
<comment type="subcellular location">
    <subcellularLocation>
        <location evidence="1 7">Nucleus</location>
    </subcellularLocation>
</comment>
<keyword evidence="6 7" id="KW-0539">Nucleus</keyword>
<feature type="domain" description="CBF1-interacting co-repressor CIR N-terminal" evidence="9">
    <location>
        <begin position="18"/>
        <end position="54"/>
    </location>
</feature>
<keyword evidence="8" id="KW-0175">Coiled coil</keyword>
<accession>A0AAV9XUF6</accession>
<dbReference type="GO" id="GO:0030628">
    <property type="term" value="F:pre-mRNA 3'-splice site binding"/>
    <property type="evidence" value="ECO:0007669"/>
    <property type="project" value="UniProtKB-UniRule"/>
</dbReference>
<evidence type="ECO:0000259" key="9">
    <source>
        <dbReference type="SMART" id="SM01083"/>
    </source>
</evidence>
<comment type="subunit">
    <text evidence="7">Associated with the spliceosome.</text>
</comment>
<proteinExistence type="inferred from homology"/>
<dbReference type="Pfam" id="PF10197">
    <property type="entry name" value="Cir_N"/>
    <property type="match status" value="1"/>
</dbReference>
<sequence length="229" mass="26625">MYIRKISNKASIFLNHKHFHPGNSKNREKLWLAEEKKKEEERKQEELLKKRKKELEIEELKREFKKSNRDLRGLDSNRTYPISEAENVTNGGVLDNEKIKNILMNKKGLSSLSSSSSLSESSTSILNKPLSKSKLYAEDVFLNNHQSVWGSYFDLVTHKWGYRCCRNTNRDSVCNSRFNSDKNTNLNVLEKHSDNCLHKNDAKHTGQKNKFKGKQYKGVSEFLNILKST</sequence>
<comment type="function">
    <text evidence="7">Involved in pre-mRNA splicing.</text>
</comment>
<dbReference type="Proteomes" id="UP001311799">
    <property type="component" value="Unassembled WGS sequence"/>
</dbReference>
<keyword evidence="4 7" id="KW-0747">Spliceosome</keyword>
<name>A0AAV9XUF6_9CRYT</name>
<comment type="caution">
    <text evidence="10">The sequence shown here is derived from an EMBL/GenBank/DDBJ whole genome shotgun (WGS) entry which is preliminary data.</text>
</comment>
<evidence type="ECO:0000256" key="8">
    <source>
        <dbReference type="SAM" id="Coils"/>
    </source>
</evidence>
<dbReference type="PANTHER" id="PTHR12942:SF2">
    <property type="entry name" value="PRE-MRNA-SPLICING FACTOR SLU7"/>
    <property type="match status" value="1"/>
</dbReference>
<dbReference type="EMBL" id="JAWDEY010000034">
    <property type="protein sequence ID" value="KAK6588341.1"/>
    <property type="molecule type" value="Genomic_DNA"/>
</dbReference>
<evidence type="ECO:0000313" key="11">
    <source>
        <dbReference type="Proteomes" id="UP001311799"/>
    </source>
</evidence>
<keyword evidence="5 7" id="KW-0508">mRNA splicing</keyword>
<dbReference type="GO" id="GO:0005681">
    <property type="term" value="C:spliceosomal complex"/>
    <property type="evidence" value="ECO:0007669"/>
    <property type="project" value="UniProtKB-UniRule"/>
</dbReference>
<dbReference type="InterPro" id="IPR039974">
    <property type="entry name" value="Splicing_factor_SLU7"/>
</dbReference>
<evidence type="ECO:0000256" key="3">
    <source>
        <dbReference type="ARBA" id="ARBA00022664"/>
    </source>
</evidence>